<reference evidence="1" key="1">
    <citation type="submission" date="2014-09" db="EMBL/GenBank/DDBJ databases">
        <authorList>
            <person name="Magalhaes I.L.F."/>
            <person name="Oliveira U."/>
            <person name="Santos F.R."/>
            <person name="Vidigal T.H.D.A."/>
            <person name="Brescovit A.D."/>
            <person name="Santos A.J."/>
        </authorList>
    </citation>
    <scope>NUCLEOTIDE SEQUENCE</scope>
    <source>
        <tissue evidence="1">Shoot tissue taken approximately 20 cm above the soil surface</tissue>
    </source>
</reference>
<reference evidence="1" key="2">
    <citation type="journal article" date="2015" name="Data Brief">
        <title>Shoot transcriptome of the giant reed, Arundo donax.</title>
        <authorList>
            <person name="Barrero R.A."/>
            <person name="Guerrero F.D."/>
            <person name="Moolhuijzen P."/>
            <person name="Goolsby J.A."/>
            <person name="Tidwell J."/>
            <person name="Bellgard S.E."/>
            <person name="Bellgard M.I."/>
        </authorList>
    </citation>
    <scope>NUCLEOTIDE SEQUENCE</scope>
    <source>
        <tissue evidence="1">Shoot tissue taken approximately 20 cm above the soil surface</tissue>
    </source>
</reference>
<organism evidence="1">
    <name type="scientific">Arundo donax</name>
    <name type="common">Giant reed</name>
    <name type="synonym">Donax arundinaceus</name>
    <dbReference type="NCBI Taxonomy" id="35708"/>
    <lineage>
        <taxon>Eukaryota</taxon>
        <taxon>Viridiplantae</taxon>
        <taxon>Streptophyta</taxon>
        <taxon>Embryophyta</taxon>
        <taxon>Tracheophyta</taxon>
        <taxon>Spermatophyta</taxon>
        <taxon>Magnoliopsida</taxon>
        <taxon>Liliopsida</taxon>
        <taxon>Poales</taxon>
        <taxon>Poaceae</taxon>
        <taxon>PACMAD clade</taxon>
        <taxon>Arundinoideae</taxon>
        <taxon>Arundineae</taxon>
        <taxon>Arundo</taxon>
    </lineage>
</organism>
<dbReference type="AlphaFoldDB" id="A0A0A9C284"/>
<name>A0A0A9C284_ARUDO</name>
<proteinExistence type="predicted"/>
<sequence length="73" mass="8571">MICVGNIETVSQICRNRRACREPWIGLYSRFCQQEILQNSSFQLKNMLLIYIAHTYKGNNQNGTFNIYIYSTT</sequence>
<evidence type="ECO:0000313" key="1">
    <source>
        <dbReference type="EMBL" id="JAD68568.1"/>
    </source>
</evidence>
<protein>
    <submittedName>
        <fullName evidence="1">Uncharacterized protein</fullName>
    </submittedName>
</protein>
<dbReference type="EMBL" id="GBRH01229327">
    <property type="protein sequence ID" value="JAD68568.1"/>
    <property type="molecule type" value="Transcribed_RNA"/>
</dbReference>
<accession>A0A0A9C284</accession>